<protein>
    <submittedName>
        <fullName evidence="4">Cell division and transport-associated protein TolA</fullName>
    </submittedName>
</protein>
<feature type="transmembrane region" description="Helical" evidence="3">
    <location>
        <begin position="20"/>
        <end position="40"/>
    </location>
</feature>
<dbReference type="OrthoDB" id="5298892at2"/>
<keyword evidence="3" id="KW-0472">Membrane</keyword>
<dbReference type="Gene3D" id="3.30.1150.10">
    <property type="match status" value="1"/>
</dbReference>
<feature type="region of interest" description="Disordered" evidence="2">
    <location>
        <begin position="61"/>
        <end position="156"/>
    </location>
</feature>
<dbReference type="Pfam" id="PF13103">
    <property type="entry name" value="TonB_2"/>
    <property type="match status" value="1"/>
</dbReference>
<keyword evidence="4" id="KW-0131">Cell cycle</keyword>
<dbReference type="STRING" id="51642.NSMM_350039"/>
<dbReference type="SUPFAM" id="SSF74653">
    <property type="entry name" value="TolA/TonB C-terminal domain"/>
    <property type="match status" value="1"/>
</dbReference>
<proteinExistence type="predicted"/>
<keyword evidence="3" id="KW-0812">Transmembrane</keyword>
<dbReference type="EMBL" id="FMWO01000042">
    <property type="protein sequence ID" value="SCZ85175.1"/>
    <property type="molecule type" value="Genomic_DNA"/>
</dbReference>
<gene>
    <name evidence="4" type="ORF">NSMM_350039</name>
</gene>
<dbReference type="Proteomes" id="UP000198729">
    <property type="component" value="Unassembled WGS sequence"/>
</dbReference>
<evidence type="ECO:0000313" key="5">
    <source>
        <dbReference type="Proteomes" id="UP000198729"/>
    </source>
</evidence>
<name>A0A1G5SDB5_9PROT</name>
<reference evidence="4 5" key="1">
    <citation type="submission" date="2016-10" db="EMBL/GenBank/DDBJ databases">
        <authorList>
            <person name="de Groot N.N."/>
        </authorList>
    </citation>
    <scope>NUCLEOTIDE SEQUENCE [LARGE SCALE GENOMIC DNA]</scope>
    <source>
        <strain evidence="4">1</strain>
    </source>
</reference>
<evidence type="ECO:0000313" key="4">
    <source>
        <dbReference type="EMBL" id="SCZ85175.1"/>
    </source>
</evidence>
<evidence type="ECO:0000256" key="2">
    <source>
        <dbReference type="SAM" id="MobiDB-lite"/>
    </source>
</evidence>
<feature type="compositionally biased region" description="Basic and acidic residues" evidence="2">
    <location>
        <begin position="120"/>
        <end position="156"/>
    </location>
</feature>
<dbReference type="NCBIfam" id="TIGR02794">
    <property type="entry name" value="tolA_full"/>
    <property type="match status" value="1"/>
</dbReference>
<feature type="compositionally biased region" description="Pro residues" evidence="2">
    <location>
        <begin position="69"/>
        <end position="78"/>
    </location>
</feature>
<evidence type="ECO:0000256" key="1">
    <source>
        <dbReference type="SAM" id="Coils"/>
    </source>
</evidence>
<keyword evidence="1" id="KW-0175">Coiled coil</keyword>
<organism evidence="4 5">
    <name type="scientific">Nitrosomonas mobilis</name>
    <dbReference type="NCBI Taxonomy" id="51642"/>
    <lineage>
        <taxon>Bacteria</taxon>
        <taxon>Pseudomonadati</taxon>
        <taxon>Pseudomonadota</taxon>
        <taxon>Betaproteobacteria</taxon>
        <taxon>Nitrosomonadales</taxon>
        <taxon>Nitrosomonadaceae</taxon>
        <taxon>Nitrosomonas</taxon>
    </lineage>
</organism>
<dbReference type="AlphaFoldDB" id="A0A1G5SDB5"/>
<dbReference type="GO" id="GO:0043213">
    <property type="term" value="P:bacteriocin transport"/>
    <property type="evidence" value="ECO:0007669"/>
    <property type="project" value="InterPro"/>
</dbReference>
<keyword evidence="5" id="KW-1185">Reference proteome</keyword>
<dbReference type="InterPro" id="IPR014161">
    <property type="entry name" value="Tol-Pal_TolA"/>
</dbReference>
<dbReference type="GO" id="GO:0016020">
    <property type="term" value="C:membrane"/>
    <property type="evidence" value="ECO:0007669"/>
    <property type="project" value="InterPro"/>
</dbReference>
<feature type="coiled-coil region" evidence="1">
    <location>
        <begin position="156"/>
        <end position="189"/>
    </location>
</feature>
<dbReference type="GO" id="GO:0051301">
    <property type="term" value="P:cell division"/>
    <property type="evidence" value="ECO:0007669"/>
    <property type="project" value="UniProtKB-KW"/>
</dbReference>
<keyword evidence="3" id="KW-1133">Transmembrane helix</keyword>
<sequence length="280" mass="31350">MQTAIQPDNHHAEPGKVRAALFALLIHLVFFGLLIFGLNWKNEAPEATIVELWQNFAETEPIKTTQPIKPTPPTPPVVQKPEPKVEPKPQPVESKSPRQPAITTAEPSPPLRKPAISLKAIKEKPAPKQTAEKPPEPVKKTVPETPSDKDIPQKPVEKKIANTQATEQKKQQEQERLALKAKQAQILDEIAKYKAMIQAKIRSRIVMPPDLPGNPVVEFRVILLPGGDVLSVDLRRSSGFTVFDDAVERAVHLARPLPLPPDPAFFREFRDFSLTVYYRE</sequence>
<evidence type="ECO:0000256" key="3">
    <source>
        <dbReference type="SAM" id="Phobius"/>
    </source>
</evidence>
<keyword evidence="4" id="KW-0132">Cell division</keyword>
<dbReference type="GO" id="GO:0019534">
    <property type="term" value="F:toxin transmembrane transporter activity"/>
    <property type="evidence" value="ECO:0007669"/>
    <property type="project" value="InterPro"/>
</dbReference>
<accession>A0A1G5SDB5</accession>
<dbReference type="RefSeq" id="WP_090285224.1">
    <property type="nucleotide sequence ID" value="NZ_FMWO01000042.1"/>
</dbReference>